<organism evidence="4">
    <name type="scientific">marine sediment metagenome</name>
    <dbReference type="NCBI Taxonomy" id="412755"/>
    <lineage>
        <taxon>unclassified sequences</taxon>
        <taxon>metagenomes</taxon>
        <taxon>ecological metagenomes</taxon>
    </lineage>
</organism>
<dbReference type="AlphaFoldDB" id="X1CNX5"/>
<keyword evidence="2" id="KW-0687">Ribonucleoprotein</keyword>
<dbReference type="GO" id="GO:1990904">
    <property type="term" value="C:ribonucleoprotein complex"/>
    <property type="evidence" value="ECO:0007669"/>
    <property type="project" value="UniProtKB-KW"/>
</dbReference>
<comment type="caution">
    <text evidence="4">The sequence shown here is derived from an EMBL/GenBank/DDBJ whole genome shotgun (WGS) entry which is preliminary data.</text>
</comment>
<evidence type="ECO:0000313" key="4">
    <source>
        <dbReference type="EMBL" id="GAG97853.1"/>
    </source>
</evidence>
<dbReference type="InterPro" id="IPR029064">
    <property type="entry name" value="Ribosomal_eL30-like_sf"/>
</dbReference>
<keyword evidence="1" id="KW-0689">Ribosomal protein</keyword>
<reference evidence="4" key="1">
    <citation type="journal article" date="2014" name="Front. Microbiol.">
        <title>High frequency of phylogenetically diverse reductive dehalogenase-homologous genes in deep subseafloor sedimentary metagenomes.</title>
        <authorList>
            <person name="Kawai M."/>
            <person name="Futagami T."/>
            <person name="Toyoda A."/>
            <person name="Takaki Y."/>
            <person name="Nishi S."/>
            <person name="Hori S."/>
            <person name="Arai W."/>
            <person name="Tsubouchi T."/>
            <person name="Morono Y."/>
            <person name="Uchiyama I."/>
            <person name="Ito T."/>
            <person name="Fujiyama A."/>
            <person name="Inagaki F."/>
            <person name="Takami H."/>
        </authorList>
    </citation>
    <scope>NUCLEOTIDE SEQUENCE</scope>
    <source>
        <strain evidence="4">Expedition CK06-06</strain>
    </source>
</reference>
<gene>
    <name evidence="4" type="ORF">S01H4_41266</name>
</gene>
<evidence type="ECO:0000256" key="2">
    <source>
        <dbReference type="ARBA" id="ARBA00023274"/>
    </source>
</evidence>
<feature type="domain" description="Ribosomal protein eL8/eL30/eS12/Gadd45" evidence="3">
    <location>
        <begin position="24"/>
        <end position="102"/>
    </location>
</feature>
<dbReference type="GO" id="GO:0005840">
    <property type="term" value="C:ribosome"/>
    <property type="evidence" value="ECO:0007669"/>
    <property type="project" value="UniProtKB-KW"/>
</dbReference>
<name>X1CNX5_9ZZZZ</name>
<evidence type="ECO:0000256" key="1">
    <source>
        <dbReference type="ARBA" id="ARBA00022980"/>
    </source>
</evidence>
<dbReference type="InterPro" id="IPR004038">
    <property type="entry name" value="Ribosomal_eL8/eL30/eS12/Gad45"/>
</dbReference>
<feature type="non-terminal residue" evidence="4">
    <location>
        <position position="105"/>
    </location>
</feature>
<sequence>MARKSKNISESIDLSRKKVKEFDVNINIKVAYKTGKMLYGKAQVLRQIRQDPFKMIIIANNCPDELVTQLSYYNSLINNRIFIHRYKGSSWELGLAMGKPYMISV</sequence>
<evidence type="ECO:0000259" key="3">
    <source>
        <dbReference type="Pfam" id="PF01248"/>
    </source>
</evidence>
<accession>X1CNX5</accession>
<protein>
    <recommendedName>
        <fullName evidence="3">Ribosomal protein eL8/eL30/eS12/Gadd45 domain-containing protein</fullName>
    </recommendedName>
</protein>
<dbReference type="Gene3D" id="3.30.1330.30">
    <property type="match status" value="1"/>
</dbReference>
<dbReference type="GO" id="GO:0003723">
    <property type="term" value="F:RNA binding"/>
    <property type="evidence" value="ECO:0007669"/>
    <property type="project" value="InterPro"/>
</dbReference>
<dbReference type="InterPro" id="IPR039109">
    <property type="entry name" value="Ribosomal_eL30-like"/>
</dbReference>
<dbReference type="SUPFAM" id="SSF55315">
    <property type="entry name" value="L30e-like"/>
    <property type="match status" value="1"/>
</dbReference>
<dbReference type="EMBL" id="BART01022554">
    <property type="protein sequence ID" value="GAG97853.1"/>
    <property type="molecule type" value="Genomic_DNA"/>
</dbReference>
<proteinExistence type="predicted"/>
<dbReference type="Pfam" id="PF01248">
    <property type="entry name" value="Ribosomal_L7Ae"/>
    <property type="match status" value="1"/>
</dbReference>
<dbReference type="PANTHER" id="PTHR11449">
    <property type="entry name" value="RIBOSOMAL PROTEIN L30"/>
    <property type="match status" value="1"/>
</dbReference>